<protein>
    <submittedName>
        <fullName evidence="2">Uncharacterized protein</fullName>
    </submittedName>
</protein>
<dbReference type="AlphaFoldDB" id="A0A9P6XNX7"/>
<dbReference type="EMBL" id="JAANIU010014662">
    <property type="protein sequence ID" value="KAG1529586.1"/>
    <property type="molecule type" value="Genomic_DNA"/>
</dbReference>
<organism evidence="2 3">
    <name type="scientific">Rhizopus delemar</name>
    <dbReference type="NCBI Taxonomy" id="936053"/>
    <lineage>
        <taxon>Eukaryota</taxon>
        <taxon>Fungi</taxon>
        <taxon>Fungi incertae sedis</taxon>
        <taxon>Mucoromycota</taxon>
        <taxon>Mucoromycotina</taxon>
        <taxon>Mucoromycetes</taxon>
        <taxon>Mucorales</taxon>
        <taxon>Mucorineae</taxon>
        <taxon>Rhizopodaceae</taxon>
        <taxon>Rhizopus</taxon>
    </lineage>
</organism>
<comment type="caution">
    <text evidence="2">The sequence shown here is derived from an EMBL/GenBank/DDBJ whole genome shotgun (WGS) entry which is preliminary data.</text>
</comment>
<name>A0A9P6XNX7_9FUNG</name>
<feature type="compositionally biased region" description="Basic residues" evidence="1">
    <location>
        <begin position="96"/>
        <end position="105"/>
    </location>
</feature>
<sequence length="105" mass="11982">MHGLGGRHAGARGQFGARRGRAGERGREVQQHRRHQNQCDPPHHQHHGIGRGRFAEGVDCDNRREPEQRIGADQEHPPERGVRRLQDLGAGDQQYGKRRQYGRTQ</sequence>
<evidence type="ECO:0000313" key="3">
    <source>
        <dbReference type="Proteomes" id="UP000740926"/>
    </source>
</evidence>
<evidence type="ECO:0000256" key="1">
    <source>
        <dbReference type="SAM" id="MobiDB-lite"/>
    </source>
</evidence>
<keyword evidence="3" id="KW-1185">Reference proteome</keyword>
<evidence type="ECO:0000313" key="2">
    <source>
        <dbReference type="EMBL" id="KAG1529586.1"/>
    </source>
</evidence>
<feature type="region of interest" description="Disordered" evidence="1">
    <location>
        <begin position="1"/>
        <end position="105"/>
    </location>
</feature>
<reference evidence="2 3" key="1">
    <citation type="journal article" date="2020" name="Microb. Genom.">
        <title>Genetic diversity of clinical and environmental Mucorales isolates obtained from an investigation of mucormycosis cases among solid organ transplant recipients.</title>
        <authorList>
            <person name="Nguyen M.H."/>
            <person name="Kaul D."/>
            <person name="Muto C."/>
            <person name="Cheng S.J."/>
            <person name="Richter R.A."/>
            <person name="Bruno V.M."/>
            <person name="Liu G."/>
            <person name="Beyhan S."/>
            <person name="Sundermann A.J."/>
            <person name="Mounaud S."/>
            <person name="Pasculle A.W."/>
            <person name="Nierman W.C."/>
            <person name="Driscoll E."/>
            <person name="Cumbie R."/>
            <person name="Clancy C.J."/>
            <person name="Dupont C.L."/>
        </authorList>
    </citation>
    <scope>NUCLEOTIDE SEQUENCE [LARGE SCALE GENOMIC DNA]</scope>
    <source>
        <strain evidence="2 3">GL24</strain>
    </source>
</reference>
<feature type="compositionally biased region" description="Basic and acidic residues" evidence="1">
    <location>
        <begin position="53"/>
        <end position="86"/>
    </location>
</feature>
<gene>
    <name evidence="2" type="ORF">G6F50_017896</name>
</gene>
<accession>A0A9P6XNX7</accession>
<proteinExistence type="predicted"/>
<feature type="compositionally biased region" description="Basic and acidic residues" evidence="1">
    <location>
        <begin position="21"/>
        <end position="31"/>
    </location>
</feature>
<dbReference type="Proteomes" id="UP000740926">
    <property type="component" value="Unassembled WGS sequence"/>
</dbReference>